<evidence type="ECO:0000256" key="6">
    <source>
        <dbReference type="ARBA" id="ARBA00022853"/>
    </source>
</evidence>
<keyword evidence="8" id="KW-0539">Nucleus</keyword>
<dbReference type="GO" id="GO:0006281">
    <property type="term" value="P:DNA repair"/>
    <property type="evidence" value="ECO:0007669"/>
    <property type="project" value="UniProtKB-KW"/>
</dbReference>
<feature type="repeat" description="WD" evidence="9">
    <location>
        <begin position="46"/>
        <end position="68"/>
    </location>
</feature>
<dbReference type="GO" id="GO:0005634">
    <property type="term" value="C:nucleus"/>
    <property type="evidence" value="ECO:0007669"/>
    <property type="project" value="UniProtKB-SubCell"/>
</dbReference>
<proteinExistence type="inferred from homology"/>
<dbReference type="OrthoDB" id="71227at2759"/>
<dbReference type="EMBL" id="LSSM01002366">
    <property type="protein sequence ID" value="OMJ21991.1"/>
    <property type="molecule type" value="Genomic_DNA"/>
</dbReference>
<evidence type="ECO:0000256" key="2">
    <source>
        <dbReference type="ARBA" id="ARBA00007306"/>
    </source>
</evidence>
<accession>A0A1R1Y4T3</accession>
<gene>
    <name evidence="11" type="ORF">AYI69_g5582</name>
</gene>
<organism evidence="11 12">
    <name type="scientific">Smittium culicis</name>
    <dbReference type="NCBI Taxonomy" id="133412"/>
    <lineage>
        <taxon>Eukaryota</taxon>
        <taxon>Fungi</taxon>
        <taxon>Fungi incertae sedis</taxon>
        <taxon>Zoopagomycota</taxon>
        <taxon>Kickxellomycotina</taxon>
        <taxon>Harpellomycetes</taxon>
        <taxon>Harpellales</taxon>
        <taxon>Legeriomycetaceae</taxon>
        <taxon>Smittium</taxon>
    </lineage>
</organism>
<comment type="similarity">
    <text evidence="2">Belongs to the WD repeat HIR1 family.</text>
</comment>
<keyword evidence="5" id="KW-0227">DNA damage</keyword>
<feature type="repeat" description="WD" evidence="9">
    <location>
        <begin position="136"/>
        <end position="171"/>
    </location>
</feature>
<sequence>MKVKTAQINWHEKLPIFSADFDKCYNNTGSSNSDPAENKPRKTYRFATGGADSNVRIWNLNEYELQDLKPIVEFRANLSRHTAPVNVVRFCPIDGAIIIWKEVEKNQSNSNIIEGSLFGEDSSLIGSEIWKPISILRGSLADIYDLAWSPDGKFIISGSIDNTSRIWDTST</sequence>
<keyword evidence="6" id="KW-0156">Chromatin regulator</keyword>
<evidence type="ECO:0000256" key="8">
    <source>
        <dbReference type="ARBA" id="ARBA00023242"/>
    </source>
</evidence>
<evidence type="ECO:0000256" key="1">
    <source>
        <dbReference type="ARBA" id="ARBA00004123"/>
    </source>
</evidence>
<dbReference type="Proteomes" id="UP000187429">
    <property type="component" value="Unassembled WGS sequence"/>
</dbReference>
<dbReference type="GO" id="GO:0006334">
    <property type="term" value="P:nucleosome assembly"/>
    <property type="evidence" value="ECO:0007669"/>
    <property type="project" value="TreeGrafter"/>
</dbReference>
<dbReference type="InterPro" id="IPR045145">
    <property type="entry name" value="PTHR15271"/>
</dbReference>
<dbReference type="InterPro" id="IPR036322">
    <property type="entry name" value="WD40_repeat_dom_sf"/>
</dbReference>
<keyword evidence="7" id="KW-0234">DNA repair</keyword>
<dbReference type="PROSITE" id="PS50294">
    <property type="entry name" value="WD_REPEATS_REGION"/>
    <property type="match status" value="1"/>
</dbReference>
<dbReference type="GO" id="GO:0033186">
    <property type="term" value="C:CAF-1 complex"/>
    <property type="evidence" value="ECO:0007669"/>
    <property type="project" value="TreeGrafter"/>
</dbReference>
<dbReference type="InterPro" id="IPR019775">
    <property type="entry name" value="WD40_repeat_CS"/>
</dbReference>
<dbReference type="Gene3D" id="2.130.10.10">
    <property type="entry name" value="YVTN repeat-like/Quinoprotein amine dehydrogenase"/>
    <property type="match status" value="2"/>
</dbReference>
<dbReference type="AlphaFoldDB" id="A0A1R1Y4T3"/>
<feature type="non-terminal residue" evidence="11">
    <location>
        <position position="171"/>
    </location>
</feature>
<name>A0A1R1Y4T3_9FUNG</name>
<evidence type="ECO:0000256" key="5">
    <source>
        <dbReference type="ARBA" id="ARBA00022763"/>
    </source>
</evidence>
<keyword evidence="3 9" id="KW-0853">WD repeat</keyword>
<dbReference type="SMART" id="SM00320">
    <property type="entry name" value="WD40"/>
    <property type="match status" value="3"/>
</dbReference>
<protein>
    <submittedName>
        <fullName evidence="11">Chromatin assembly factor 1 subunit B</fullName>
    </submittedName>
</protein>
<dbReference type="GO" id="GO:0006335">
    <property type="term" value="P:DNA replication-dependent chromatin assembly"/>
    <property type="evidence" value="ECO:0007669"/>
    <property type="project" value="InterPro"/>
</dbReference>
<dbReference type="PROSITE" id="PS50082">
    <property type="entry name" value="WD_REPEATS_2"/>
    <property type="match status" value="2"/>
</dbReference>
<dbReference type="SUPFAM" id="SSF50978">
    <property type="entry name" value="WD40 repeat-like"/>
    <property type="match status" value="1"/>
</dbReference>
<dbReference type="InterPro" id="IPR015943">
    <property type="entry name" value="WD40/YVTN_repeat-like_dom_sf"/>
</dbReference>
<comment type="caution">
    <text evidence="11">The sequence shown here is derived from an EMBL/GenBank/DDBJ whole genome shotgun (WGS) entry which is preliminary data.</text>
</comment>
<evidence type="ECO:0000256" key="7">
    <source>
        <dbReference type="ARBA" id="ARBA00023204"/>
    </source>
</evidence>
<keyword evidence="4" id="KW-0677">Repeat</keyword>
<dbReference type="InterPro" id="IPR055410">
    <property type="entry name" value="Beta-prop_CAF1B_HIR1"/>
</dbReference>
<evidence type="ECO:0000256" key="9">
    <source>
        <dbReference type="PROSITE-ProRule" id="PRU00221"/>
    </source>
</evidence>
<feature type="domain" description="CAF1B/HIR1 beta-propeller" evidence="10">
    <location>
        <begin position="1"/>
        <end position="169"/>
    </location>
</feature>
<dbReference type="PANTHER" id="PTHR15271:SF4">
    <property type="entry name" value="CHROMATIN ASSEMBLY FACTOR 1 SUBUNIT B"/>
    <property type="match status" value="1"/>
</dbReference>
<dbReference type="PANTHER" id="PTHR15271">
    <property type="entry name" value="CHROMATIN ASSEMBLY FACTOR 1 SUBUNIT B"/>
    <property type="match status" value="1"/>
</dbReference>
<keyword evidence="12" id="KW-1185">Reference proteome</keyword>
<evidence type="ECO:0000313" key="12">
    <source>
        <dbReference type="Proteomes" id="UP000187429"/>
    </source>
</evidence>
<comment type="subcellular location">
    <subcellularLocation>
        <location evidence="1">Nucleus</location>
    </subcellularLocation>
</comment>
<evidence type="ECO:0000259" key="10">
    <source>
        <dbReference type="Pfam" id="PF24105"/>
    </source>
</evidence>
<dbReference type="Pfam" id="PF24105">
    <property type="entry name" value="Beta-prop_CAF1B_HIR1"/>
    <property type="match status" value="1"/>
</dbReference>
<evidence type="ECO:0000256" key="3">
    <source>
        <dbReference type="ARBA" id="ARBA00022574"/>
    </source>
</evidence>
<dbReference type="PROSITE" id="PS00678">
    <property type="entry name" value="WD_REPEATS_1"/>
    <property type="match status" value="1"/>
</dbReference>
<evidence type="ECO:0000256" key="4">
    <source>
        <dbReference type="ARBA" id="ARBA00022737"/>
    </source>
</evidence>
<reference evidence="12" key="1">
    <citation type="submission" date="2017-01" db="EMBL/GenBank/DDBJ databases">
        <authorList>
            <person name="Wang Y."/>
            <person name="White M."/>
            <person name="Kvist S."/>
            <person name="Moncalvo J.-M."/>
        </authorList>
    </citation>
    <scope>NUCLEOTIDE SEQUENCE [LARGE SCALE GENOMIC DNA]</scope>
    <source>
        <strain evidence="12">ID-206-W2</strain>
    </source>
</reference>
<dbReference type="InterPro" id="IPR001680">
    <property type="entry name" value="WD40_rpt"/>
</dbReference>
<evidence type="ECO:0000313" key="11">
    <source>
        <dbReference type="EMBL" id="OMJ21991.1"/>
    </source>
</evidence>